<reference evidence="1" key="1">
    <citation type="submission" date="2022-06" db="EMBL/GenBank/DDBJ databases">
        <title>Phylogenomic reconstructions and comparative analyses of Kickxellomycotina fungi.</title>
        <authorList>
            <person name="Reynolds N.K."/>
            <person name="Stajich J.E."/>
            <person name="Barry K."/>
            <person name="Grigoriev I.V."/>
            <person name="Crous P."/>
            <person name="Smith M.E."/>
        </authorList>
    </citation>
    <scope>NUCLEOTIDE SEQUENCE</scope>
    <source>
        <strain evidence="1">RSA 2271</strain>
    </source>
</reference>
<sequence length="89" mass="9701">MLFLADNEAVALFSECRLPTRIREYLDVPPPTPANWARVGSVVPFSPLVLFNRLIGAVGVSRVGDDRLGIPERTEPPPLTPEDGSGMNE</sequence>
<organism evidence="1 2">
    <name type="scientific">Spiromyces aspiralis</name>
    <dbReference type="NCBI Taxonomy" id="68401"/>
    <lineage>
        <taxon>Eukaryota</taxon>
        <taxon>Fungi</taxon>
        <taxon>Fungi incertae sedis</taxon>
        <taxon>Zoopagomycota</taxon>
        <taxon>Kickxellomycotina</taxon>
        <taxon>Kickxellomycetes</taxon>
        <taxon>Kickxellales</taxon>
        <taxon>Kickxellaceae</taxon>
        <taxon>Spiromyces</taxon>
    </lineage>
</organism>
<comment type="caution">
    <text evidence="1">The sequence shown here is derived from an EMBL/GenBank/DDBJ whole genome shotgun (WGS) entry which is preliminary data.</text>
</comment>
<evidence type="ECO:0000313" key="2">
    <source>
        <dbReference type="Proteomes" id="UP001145114"/>
    </source>
</evidence>
<accession>A0ACC1H9I1</accession>
<proteinExistence type="predicted"/>
<feature type="non-terminal residue" evidence="1">
    <location>
        <position position="89"/>
    </location>
</feature>
<keyword evidence="2" id="KW-1185">Reference proteome</keyword>
<protein>
    <submittedName>
        <fullName evidence="1">Uncharacterized protein</fullName>
    </submittedName>
</protein>
<evidence type="ECO:0000313" key="1">
    <source>
        <dbReference type="EMBL" id="KAJ1672600.1"/>
    </source>
</evidence>
<dbReference type="Proteomes" id="UP001145114">
    <property type="component" value="Unassembled WGS sequence"/>
</dbReference>
<dbReference type="EMBL" id="JAMZIH010008115">
    <property type="protein sequence ID" value="KAJ1672600.1"/>
    <property type="molecule type" value="Genomic_DNA"/>
</dbReference>
<gene>
    <name evidence="1" type="ORF">EV182_006865</name>
</gene>
<name>A0ACC1H9I1_9FUNG</name>